<dbReference type="CDD" id="cd06340">
    <property type="entry name" value="PBP1_ABC_ligand_binding-like"/>
    <property type="match status" value="1"/>
</dbReference>
<keyword evidence="5" id="KW-1185">Reference proteome</keyword>
<comment type="similarity">
    <text evidence="1">Belongs to the leucine-binding protein family.</text>
</comment>
<dbReference type="InterPro" id="IPR028081">
    <property type="entry name" value="Leu-bd"/>
</dbReference>
<organism evidence="4 5">
    <name type="scientific">Bordetella genomosp. 9</name>
    <dbReference type="NCBI Taxonomy" id="1416803"/>
    <lineage>
        <taxon>Bacteria</taxon>
        <taxon>Pseudomonadati</taxon>
        <taxon>Pseudomonadota</taxon>
        <taxon>Betaproteobacteria</taxon>
        <taxon>Burkholderiales</taxon>
        <taxon>Alcaligenaceae</taxon>
        <taxon>Bordetella</taxon>
    </lineage>
</organism>
<gene>
    <name evidence="4" type="ORF">CAL13_09940</name>
</gene>
<dbReference type="Gene3D" id="3.40.50.2300">
    <property type="match status" value="2"/>
</dbReference>
<sequence length="434" mass="46409">MKMDSHAAPMASAGLGKARVSKLIAGAAACFALGFGVPAAAQTQTVRIGAIYPLSGALASTGAEIKAAVELAVDIVNNPHPELKGLPLAEGSGLPNLGGAKLEVVFGDSQGKPEVGLADAQRLIQQEKVVALTGAYQSAVTKTASRVAEQAGIPYLNGESSSPDLTDRKYKWFFRTSPTDDTFIENMMQFLDGIKQVPTEKIAVVYENTDFGVNTYKALDKFAKQYKRKIVANIAYTAGSASVTSEVQKLADAKPDVAIFASYTSDAMLFVRTMREAKYAPPVFLANDAGFIDSRFVQEVGQQVQGVLTRDVWSNDIATSKPILKTINDLYKAKTGKELNGNNARSLQGVLVLADAINRAGSTKPEAIRDALKKTDLSEAQIAMPWSGVKFDETGQNSKGAGLILQMTSAGYQTVWPTNYNKDKSLPALPFAWK</sequence>
<keyword evidence="2" id="KW-0732">Signal</keyword>
<dbReference type="SUPFAM" id="SSF53822">
    <property type="entry name" value="Periplasmic binding protein-like I"/>
    <property type="match status" value="1"/>
</dbReference>
<dbReference type="EMBL" id="CP021109">
    <property type="protein sequence ID" value="ARP86486.1"/>
    <property type="molecule type" value="Genomic_DNA"/>
</dbReference>
<dbReference type="AlphaFoldDB" id="A0A1W6YZJ8"/>
<proteinExistence type="inferred from homology"/>
<protein>
    <submittedName>
        <fullName evidence="4">ABC transporter substrate-binding protein</fullName>
    </submittedName>
</protein>
<evidence type="ECO:0000259" key="3">
    <source>
        <dbReference type="Pfam" id="PF13458"/>
    </source>
</evidence>
<dbReference type="PANTHER" id="PTHR30483">
    <property type="entry name" value="LEUCINE-SPECIFIC-BINDING PROTEIN"/>
    <property type="match status" value="1"/>
</dbReference>
<evidence type="ECO:0000313" key="4">
    <source>
        <dbReference type="EMBL" id="ARP86486.1"/>
    </source>
</evidence>
<dbReference type="Proteomes" id="UP000194139">
    <property type="component" value="Chromosome"/>
</dbReference>
<evidence type="ECO:0000256" key="2">
    <source>
        <dbReference type="ARBA" id="ARBA00022729"/>
    </source>
</evidence>
<dbReference type="InterPro" id="IPR028082">
    <property type="entry name" value="Peripla_BP_I"/>
</dbReference>
<accession>A0A1W6YZJ8</accession>
<dbReference type="Pfam" id="PF13458">
    <property type="entry name" value="Peripla_BP_6"/>
    <property type="match status" value="1"/>
</dbReference>
<name>A0A1W6YZJ8_9BORD</name>
<feature type="domain" description="Leucine-binding protein" evidence="3">
    <location>
        <begin position="45"/>
        <end position="396"/>
    </location>
</feature>
<dbReference type="PANTHER" id="PTHR30483:SF37">
    <property type="entry name" value="ABC TRANSPORTER SUBSTRATE-BINDING PROTEIN"/>
    <property type="match status" value="1"/>
</dbReference>
<dbReference type="InterPro" id="IPR051010">
    <property type="entry name" value="BCAA_transport"/>
</dbReference>
<evidence type="ECO:0000313" key="5">
    <source>
        <dbReference type="Proteomes" id="UP000194139"/>
    </source>
</evidence>
<reference evidence="4 5" key="1">
    <citation type="submission" date="2017-05" db="EMBL/GenBank/DDBJ databases">
        <title>Complete and WGS of Bordetella genogroups.</title>
        <authorList>
            <person name="Spilker T."/>
            <person name="LiPuma J."/>
        </authorList>
    </citation>
    <scope>NUCLEOTIDE SEQUENCE [LARGE SCALE GENOMIC DNA]</scope>
    <source>
        <strain evidence="4 5">AU17164</strain>
    </source>
</reference>
<evidence type="ECO:0000256" key="1">
    <source>
        <dbReference type="ARBA" id="ARBA00010062"/>
    </source>
</evidence>